<accession>A0ABW0QGV4</accession>
<evidence type="ECO:0000313" key="3">
    <source>
        <dbReference type="EMBL" id="MFC5521919.1"/>
    </source>
</evidence>
<comment type="caution">
    <text evidence="3">The sequence shown here is derived from an EMBL/GenBank/DDBJ whole genome shotgun (WGS) entry which is preliminary data.</text>
</comment>
<evidence type="ECO:0000313" key="4">
    <source>
        <dbReference type="Proteomes" id="UP001596084"/>
    </source>
</evidence>
<dbReference type="EMBL" id="JBHSMX010000020">
    <property type="protein sequence ID" value="MFC5521919.1"/>
    <property type="molecule type" value="Genomic_DNA"/>
</dbReference>
<evidence type="ECO:0000256" key="1">
    <source>
        <dbReference type="SAM" id="MobiDB-lite"/>
    </source>
</evidence>
<protein>
    <recommendedName>
        <fullName evidence="5">Translation initiation factor IF-2</fullName>
    </recommendedName>
</protein>
<dbReference type="RefSeq" id="WP_068834412.1">
    <property type="nucleotide sequence ID" value="NZ_JBHSMX010000020.1"/>
</dbReference>
<proteinExistence type="predicted"/>
<dbReference type="Proteomes" id="UP001596084">
    <property type="component" value="Unassembled WGS sequence"/>
</dbReference>
<feature type="signal peptide" evidence="2">
    <location>
        <begin position="1"/>
        <end position="23"/>
    </location>
</feature>
<feature type="chain" id="PRO_5047500839" description="Translation initiation factor IF-2" evidence="2">
    <location>
        <begin position="24"/>
        <end position="114"/>
    </location>
</feature>
<evidence type="ECO:0008006" key="5">
    <source>
        <dbReference type="Google" id="ProtNLM"/>
    </source>
</evidence>
<evidence type="ECO:0000256" key="2">
    <source>
        <dbReference type="SAM" id="SignalP"/>
    </source>
</evidence>
<keyword evidence="2" id="KW-0732">Signal</keyword>
<feature type="region of interest" description="Disordered" evidence="1">
    <location>
        <begin position="20"/>
        <end position="114"/>
    </location>
</feature>
<keyword evidence="4" id="KW-1185">Reference proteome</keyword>
<gene>
    <name evidence="3" type="ORF">ACFPP7_13500</name>
</gene>
<reference evidence="4" key="1">
    <citation type="journal article" date="2019" name="Int. J. Syst. Evol. Microbiol.">
        <title>The Global Catalogue of Microorganisms (GCM) 10K type strain sequencing project: providing services to taxonomists for standard genome sequencing and annotation.</title>
        <authorList>
            <consortium name="The Broad Institute Genomics Platform"/>
            <consortium name="The Broad Institute Genome Sequencing Center for Infectious Disease"/>
            <person name="Wu L."/>
            <person name="Ma J."/>
        </authorList>
    </citation>
    <scope>NUCLEOTIDE SEQUENCE [LARGE SCALE GENOMIC DNA]</scope>
    <source>
        <strain evidence="4">CGMCC 4.7277</strain>
    </source>
</reference>
<organism evidence="3 4">
    <name type="scientific">Polaromonas jejuensis</name>
    <dbReference type="NCBI Taxonomy" id="457502"/>
    <lineage>
        <taxon>Bacteria</taxon>
        <taxon>Pseudomonadati</taxon>
        <taxon>Pseudomonadota</taxon>
        <taxon>Betaproteobacteria</taxon>
        <taxon>Burkholderiales</taxon>
        <taxon>Comamonadaceae</taxon>
        <taxon>Polaromonas</taxon>
    </lineage>
</organism>
<name>A0ABW0QGV4_9BURK</name>
<sequence length="114" mass="11544">MQKHFLAGLLGLALGLAGGWAAAQTAAPDKALPTKPSGTDPKAGGQGKPSGADQTVPLKNPVNRNPARRQRAPDSAMPPAPDPRDSTTRPVAPPGDDGRDAVPPEPDMAQAPSS</sequence>